<protein>
    <submittedName>
        <fullName evidence="2">HET-domain-containing protein</fullName>
    </submittedName>
</protein>
<organism evidence="2 3">
    <name type="scientific">Alternaria alternata</name>
    <name type="common">Alternaria rot fungus</name>
    <name type="synonym">Torula alternata</name>
    <dbReference type="NCBI Taxonomy" id="5599"/>
    <lineage>
        <taxon>Eukaryota</taxon>
        <taxon>Fungi</taxon>
        <taxon>Dikarya</taxon>
        <taxon>Ascomycota</taxon>
        <taxon>Pezizomycotina</taxon>
        <taxon>Dothideomycetes</taxon>
        <taxon>Pleosporomycetidae</taxon>
        <taxon>Pleosporales</taxon>
        <taxon>Pleosporineae</taxon>
        <taxon>Pleosporaceae</taxon>
        <taxon>Alternaria</taxon>
        <taxon>Alternaria sect. Alternaria</taxon>
        <taxon>Alternaria alternata complex</taxon>
    </lineage>
</organism>
<evidence type="ECO:0000313" key="3">
    <source>
        <dbReference type="Proteomes" id="UP000077248"/>
    </source>
</evidence>
<proteinExistence type="predicted"/>
<dbReference type="Pfam" id="PF06985">
    <property type="entry name" value="HET"/>
    <property type="match status" value="1"/>
</dbReference>
<dbReference type="RefSeq" id="XP_018380974.1">
    <property type="nucleotide sequence ID" value="XM_018529985.1"/>
</dbReference>
<dbReference type="PANTHER" id="PTHR33112">
    <property type="entry name" value="DOMAIN PROTEIN, PUTATIVE-RELATED"/>
    <property type="match status" value="1"/>
</dbReference>
<gene>
    <name evidence="2" type="ORF">CC77DRAFT_1099106</name>
</gene>
<dbReference type="STRING" id="5599.A0A177D735"/>
<name>A0A177D735_ALTAL</name>
<dbReference type="KEGG" id="aalt:CC77DRAFT_1099106"/>
<dbReference type="InterPro" id="IPR010730">
    <property type="entry name" value="HET"/>
</dbReference>
<dbReference type="VEuPathDB" id="FungiDB:CC77DRAFT_1099106"/>
<dbReference type="EMBL" id="KV441493">
    <property type="protein sequence ID" value="OAG15553.1"/>
    <property type="molecule type" value="Genomic_DNA"/>
</dbReference>
<evidence type="ECO:0000313" key="2">
    <source>
        <dbReference type="EMBL" id="OAG15553.1"/>
    </source>
</evidence>
<feature type="domain" description="Heterokaryon incompatibility" evidence="1">
    <location>
        <begin position="90"/>
        <end position="231"/>
    </location>
</feature>
<sequence>MSLLWKSASDNHLDRTADRHGTSGDESGIASLTVRATDTRLDMMKSWIKECDEHHGSQCCTPKSGASIWPMWVVDVVDDCIVEGDIADRYLTLSYVWGGVQTLQATIANIEQLRKPGSLNRDKVVLPKTIRQAIDVTRLLGERYIWIDQLSILQDDEEHKHGQIKHMAEIYANSYLTLVAVTGKVANSGLADDIDQMMNETPLNEKDDKFYTAEFVELASTWNLRGWTFQERVFAQRTLFFLELVSDFDQFGKGCPRSLYWVCQRSWCYDWHPSIATEAHTSLCKGVTDMRSYKGVTDVWLNQGYRWPNFDRYLKLCQSYSPREFTYNSDVVIAFAGAATLLAKSFPGGILYGLPVLFFDIALLWDFGWSSSERQWGAARDESNRPPSWSWMSRQGDLIDLEQLVVFKGIAYIDTPSTLVITPLVQWYFTGVGGAQVAVANDYHKYKRFAQDGKSTPPPGWSRIESSSGNSGTYGEKFYVTPNAPRFKFRFPIPLMDPSCSEITIPMPISNRIRCRTEHAYLYVTIPKFELRLHILDTKGRFSGIMSLSDPDWIAPLRETETRAELIAISTSSMTKEDSRYIFGNVDVYFESEDIYEFYNVLWIEWTDGVAYRKAVGRITKAVWEAADREPIDVVLG</sequence>
<dbReference type="AlphaFoldDB" id="A0A177D735"/>
<evidence type="ECO:0000259" key="1">
    <source>
        <dbReference type="Pfam" id="PF06985"/>
    </source>
</evidence>
<dbReference type="OMA" id="IWHERMQ"/>
<keyword evidence="3" id="KW-1185">Reference proteome</keyword>
<dbReference type="GeneID" id="29115579"/>
<dbReference type="PANTHER" id="PTHR33112:SF12">
    <property type="entry name" value="HETEROKARYON INCOMPATIBILITY DOMAIN-CONTAINING PROTEIN"/>
    <property type="match status" value="1"/>
</dbReference>
<accession>A0A177D735</accession>
<reference evidence="2 3" key="1">
    <citation type="submission" date="2016-05" db="EMBL/GenBank/DDBJ databases">
        <title>Comparative analysis of secretome profiles of manganese(II)-oxidizing ascomycete fungi.</title>
        <authorList>
            <consortium name="DOE Joint Genome Institute"/>
            <person name="Zeiner C.A."/>
            <person name="Purvine S.O."/>
            <person name="Zink E.M."/>
            <person name="Wu S."/>
            <person name="Pasa-Tolic L."/>
            <person name="Chaput D.L."/>
            <person name="Haridas S."/>
            <person name="Grigoriev I.V."/>
            <person name="Santelli C.M."/>
            <person name="Hansel C.M."/>
        </authorList>
    </citation>
    <scope>NUCLEOTIDE SEQUENCE [LARGE SCALE GENOMIC DNA]</scope>
    <source>
        <strain evidence="2 3">SRC1lrK2f</strain>
    </source>
</reference>
<dbReference type="Proteomes" id="UP000077248">
    <property type="component" value="Unassembled WGS sequence"/>
</dbReference>